<organism evidence="1 2">
    <name type="scientific">Marinobacterium zhoushanense</name>
    <dbReference type="NCBI Taxonomy" id="1679163"/>
    <lineage>
        <taxon>Bacteria</taxon>
        <taxon>Pseudomonadati</taxon>
        <taxon>Pseudomonadota</taxon>
        <taxon>Gammaproteobacteria</taxon>
        <taxon>Oceanospirillales</taxon>
        <taxon>Oceanospirillaceae</taxon>
        <taxon>Marinobacterium</taxon>
    </lineage>
</organism>
<name>A0ABQ1KF72_9GAMM</name>
<dbReference type="RefSeq" id="WP_188748415.1">
    <property type="nucleotide sequence ID" value="NZ_BMIJ01000004.1"/>
</dbReference>
<protein>
    <recommendedName>
        <fullName evidence="3">DUF1289 domain-containing protein</fullName>
    </recommendedName>
</protein>
<sequence>MPKPSPRIAMQNLIDKARSTLPFDLPEAQVCDGICNGCSKKLLDYLDGELLDWQMRLDRGEIPKLGELSALGRTSLKIYRVVKRNGLIS</sequence>
<evidence type="ECO:0000313" key="2">
    <source>
        <dbReference type="Proteomes" id="UP000629025"/>
    </source>
</evidence>
<keyword evidence="2" id="KW-1185">Reference proteome</keyword>
<dbReference type="EMBL" id="BMIJ01000004">
    <property type="protein sequence ID" value="GGB96421.1"/>
    <property type="molecule type" value="Genomic_DNA"/>
</dbReference>
<evidence type="ECO:0008006" key="3">
    <source>
        <dbReference type="Google" id="ProtNLM"/>
    </source>
</evidence>
<comment type="caution">
    <text evidence="1">The sequence shown here is derived from an EMBL/GenBank/DDBJ whole genome shotgun (WGS) entry which is preliminary data.</text>
</comment>
<evidence type="ECO:0000313" key="1">
    <source>
        <dbReference type="EMBL" id="GGB96421.1"/>
    </source>
</evidence>
<proteinExistence type="predicted"/>
<dbReference type="Proteomes" id="UP000629025">
    <property type="component" value="Unassembled WGS sequence"/>
</dbReference>
<reference evidence="2" key="1">
    <citation type="journal article" date="2019" name="Int. J. Syst. Evol. Microbiol.">
        <title>The Global Catalogue of Microorganisms (GCM) 10K type strain sequencing project: providing services to taxonomists for standard genome sequencing and annotation.</title>
        <authorList>
            <consortium name="The Broad Institute Genomics Platform"/>
            <consortium name="The Broad Institute Genome Sequencing Center for Infectious Disease"/>
            <person name="Wu L."/>
            <person name="Ma J."/>
        </authorList>
    </citation>
    <scope>NUCLEOTIDE SEQUENCE [LARGE SCALE GENOMIC DNA]</scope>
    <source>
        <strain evidence="2">CGMCC 1.15341</strain>
    </source>
</reference>
<gene>
    <name evidence="1" type="ORF">GCM10011352_23180</name>
</gene>
<accession>A0ABQ1KF72</accession>